<evidence type="ECO:0000256" key="12">
    <source>
        <dbReference type="ARBA" id="ARBA00032583"/>
    </source>
</evidence>
<evidence type="ECO:0000256" key="3">
    <source>
        <dbReference type="ARBA" id="ARBA00004629"/>
    </source>
</evidence>
<evidence type="ECO:0000256" key="4">
    <source>
        <dbReference type="ARBA" id="ARBA00008952"/>
    </source>
</evidence>
<gene>
    <name evidence="14" type="ORF">K435DRAFT_973740</name>
</gene>
<keyword evidence="15" id="KW-1185">Reference proteome</keyword>
<dbReference type="EMBL" id="ML180306">
    <property type="protein sequence ID" value="THU77916.1"/>
    <property type="molecule type" value="Genomic_DNA"/>
</dbReference>
<keyword evidence="6" id="KW-0158">Chromosome</keyword>
<sequence>MSRLSRANLKARDSIFVRGPELHRGDIQVCPPDLEECVRGLEDCCEEAHEIQQLVRNGTRDFQRTTRVLQSERVFELVNETTIKTYQSQLTEHVEPAVSDLMERAEAGLKVLQKKESQLQAKVEAAQARPLRPTSGTTMAAQKLEQRRLHMLTKQREQLESELEALQDEVADLESGARF</sequence>
<evidence type="ECO:0000256" key="11">
    <source>
        <dbReference type="ARBA" id="ARBA00023328"/>
    </source>
</evidence>
<evidence type="ECO:0000256" key="10">
    <source>
        <dbReference type="ARBA" id="ARBA00023242"/>
    </source>
</evidence>
<organism evidence="14 15">
    <name type="scientific">Dendrothele bispora (strain CBS 962.96)</name>
    <dbReference type="NCBI Taxonomy" id="1314807"/>
    <lineage>
        <taxon>Eukaryota</taxon>
        <taxon>Fungi</taxon>
        <taxon>Dikarya</taxon>
        <taxon>Basidiomycota</taxon>
        <taxon>Agaricomycotina</taxon>
        <taxon>Agaricomycetes</taxon>
        <taxon>Agaricomycetidae</taxon>
        <taxon>Agaricales</taxon>
        <taxon>Agaricales incertae sedis</taxon>
        <taxon>Dendrothele</taxon>
    </lineage>
</organism>
<dbReference type="GO" id="GO:0008608">
    <property type="term" value="P:attachment of spindle microtubules to kinetochore"/>
    <property type="evidence" value="ECO:0007669"/>
    <property type="project" value="InterPro"/>
</dbReference>
<evidence type="ECO:0000256" key="6">
    <source>
        <dbReference type="ARBA" id="ARBA00022454"/>
    </source>
</evidence>
<dbReference type="PANTHER" id="PTHR28262:SF1">
    <property type="entry name" value="DASH COMPLEX SUBUNIT SPC19"/>
    <property type="match status" value="1"/>
</dbReference>
<evidence type="ECO:0000256" key="2">
    <source>
        <dbReference type="ARBA" id="ARBA00004186"/>
    </source>
</evidence>
<dbReference type="Proteomes" id="UP000297245">
    <property type="component" value="Unassembled WGS sequence"/>
</dbReference>
<comment type="subcellular location">
    <subcellularLocation>
        <location evidence="3">Chromosome</location>
        <location evidence="3">Centromere</location>
        <location evidence="3">Kinetochore</location>
    </subcellularLocation>
    <subcellularLocation>
        <location evidence="2">Cytoplasm</location>
        <location evidence="2">Cytoskeleton</location>
        <location evidence="2">Spindle</location>
    </subcellularLocation>
    <subcellularLocation>
        <location evidence="1">Nucleus</location>
    </subcellularLocation>
</comment>
<evidence type="ECO:0000256" key="8">
    <source>
        <dbReference type="ARBA" id="ARBA00022838"/>
    </source>
</evidence>
<keyword evidence="11" id="KW-0137">Centromere</keyword>
<name>A0A4S8KQA9_DENBC</name>
<keyword evidence="10" id="KW-0539">Nucleus</keyword>
<protein>
    <recommendedName>
        <fullName evidence="5">DASH complex subunit SPC19</fullName>
    </recommendedName>
    <alternativeName>
        <fullName evidence="12">Outer kinetochore protein SPC19</fullName>
    </alternativeName>
</protein>
<evidence type="ECO:0000313" key="14">
    <source>
        <dbReference type="EMBL" id="THU77916.1"/>
    </source>
</evidence>
<keyword evidence="9" id="KW-0206">Cytoskeleton</keyword>
<keyword evidence="13" id="KW-0175">Coiled coil</keyword>
<proteinExistence type="inferred from homology"/>
<evidence type="ECO:0000256" key="13">
    <source>
        <dbReference type="SAM" id="Coils"/>
    </source>
</evidence>
<feature type="coiled-coil region" evidence="13">
    <location>
        <begin position="102"/>
        <end position="176"/>
    </location>
</feature>
<reference evidence="14 15" key="1">
    <citation type="journal article" date="2019" name="Nat. Ecol. Evol.">
        <title>Megaphylogeny resolves global patterns of mushroom evolution.</title>
        <authorList>
            <person name="Varga T."/>
            <person name="Krizsan K."/>
            <person name="Foldi C."/>
            <person name="Dima B."/>
            <person name="Sanchez-Garcia M."/>
            <person name="Sanchez-Ramirez S."/>
            <person name="Szollosi G.J."/>
            <person name="Szarkandi J.G."/>
            <person name="Papp V."/>
            <person name="Albert L."/>
            <person name="Andreopoulos W."/>
            <person name="Angelini C."/>
            <person name="Antonin V."/>
            <person name="Barry K.W."/>
            <person name="Bougher N.L."/>
            <person name="Buchanan P."/>
            <person name="Buyck B."/>
            <person name="Bense V."/>
            <person name="Catcheside P."/>
            <person name="Chovatia M."/>
            <person name="Cooper J."/>
            <person name="Damon W."/>
            <person name="Desjardin D."/>
            <person name="Finy P."/>
            <person name="Geml J."/>
            <person name="Haridas S."/>
            <person name="Hughes K."/>
            <person name="Justo A."/>
            <person name="Karasinski D."/>
            <person name="Kautmanova I."/>
            <person name="Kiss B."/>
            <person name="Kocsube S."/>
            <person name="Kotiranta H."/>
            <person name="LaButti K.M."/>
            <person name="Lechner B.E."/>
            <person name="Liimatainen K."/>
            <person name="Lipzen A."/>
            <person name="Lukacs Z."/>
            <person name="Mihaltcheva S."/>
            <person name="Morgado L.N."/>
            <person name="Niskanen T."/>
            <person name="Noordeloos M.E."/>
            <person name="Ohm R.A."/>
            <person name="Ortiz-Santana B."/>
            <person name="Ovrebo C."/>
            <person name="Racz N."/>
            <person name="Riley R."/>
            <person name="Savchenko A."/>
            <person name="Shiryaev A."/>
            <person name="Soop K."/>
            <person name="Spirin V."/>
            <person name="Szebenyi C."/>
            <person name="Tomsovsky M."/>
            <person name="Tulloss R.E."/>
            <person name="Uehling J."/>
            <person name="Grigoriev I.V."/>
            <person name="Vagvolgyi C."/>
            <person name="Papp T."/>
            <person name="Martin F.M."/>
            <person name="Miettinen O."/>
            <person name="Hibbett D.S."/>
            <person name="Nagy L.G."/>
        </authorList>
    </citation>
    <scope>NUCLEOTIDE SEQUENCE [LARGE SCALE GENOMIC DNA]</scope>
    <source>
        <strain evidence="14 15">CBS 962.96</strain>
    </source>
</reference>
<dbReference type="InterPro" id="IPR013251">
    <property type="entry name" value="DASH_Spc19"/>
</dbReference>
<comment type="similarity">
    <text evidence="4">Belongs to the DASH complex SPC19 family.</text>
</comment>
<dbReference type="GO" id="GO:0005876">
    <property type="term" value="C:spindle microtubule"/>
    <property type="evidence" value="ECO:0007669"/>
    <property type="project" value="InterPro"/>
</dbReference>
<keyword evidence="8" id="KW-0995">Kinetochore</keyword>
<dbReference type="OrthoDB" id="3361333at2759"/>
<dbReference type="AlphaFoldDB" id="A0A4S8KQA9"/>
<evidence type="ECO:0000256" key="7">
    <source>
        <dbReference type="ARBA" id="ARBA00022490"/>
    </source>
</evidence>
<evidence type="ECO:0000256" key="9">
    <source>
        <dbReference type="ARBA" id="ARBA00023212"/>
    </source>
</evidence>
<evidence type="ECO:0000256" key="5">
    <source>
        <dbReference type="ARBA" id="ARBA00016329"/>
    </source>
</evidence>
<accession>A0A4S8KQA9</accession>
<dbReference type="Pfam" id="PF08287">
    <property type="entry name" value="DASH_Spc19"/>
    <property type="match status" value="1"/>
</dbReference>
<evidence type="ECO:0000256" key="1">
    <source>
        <dbReference type="ARBA" id="ARBA00004123"/>
    </source>
</evidence>
<dbReference type="PANTHER" id="PTHR28262">
    <property type="entry name" value="DASH COMPLEX SUBUNIT SPC19"/>
    <property type="match status" value="1"/>
</dbReference>
<keyword evidence="7" id="KW-0963">Cytoplasm</keyword>
<dbReference type="GO" id="GO:0042729">
    <property type="term" value="C:DASH complex"/>
    <property type="evidence" value="ECO:0007669"/>
    <property type="project" value="InterPro"/>
</dbReference>
<evidence type="ECO:0000313" key="15">
    <source>
        <dbReference type="Proteomes" id="UP000297245"/>
    </source>
</evidence>